<dbReference type="EMBL" id="BAABCN010000007">
    <property type="protein sequence ID" value="GAA3881405.1"/>
    <property type="molecule type" value="Genomic_DNA"/>
</dbReference>
<evidence type="ECO:0000313" key="6">
    <source>
        <dbReference type="Proteomes" id="UP001501803"/>
    </source>
</evidence>
<dbReference type="Gene3D" id="3.40.190.10">
    <property type="entry name" value="Periplasmic binding protein-like II"/>
    <property type="match status" value="2"/>
</dbReference>
<organism evidence="5 6">
    <name type="scientific">Leifsonia kafniensis</name>
    <dbReference type="NCBI Taxonomy" id="475957"/>
    <lineage>
        <taxon>Bacteria</taxon>
        <taxon>Bacillati</taxon>
        <taxon>Actinomycetota</taxon>
        <taxon>Actinomycetes</taxon>
        <taxon>Micrococcales</taxon>
        <taxon>Microbacteriaceae</taxon>
        <taxon>Leifsonia</taxon>
    </lineage>
</organism>
<keyword evidence="2" id="KW-0813">Transport</keyword>
<dbReference type="SUPFAM" id="SSF53850">
    <property type="entry name" value="Periplasmic binding protein-like II"/>
    <property type="match status" value="1"/>
</dbReference>
<keyword evidence="4" id="KW-0574">Periplasm</keyword>
<keyword evidence="3" id="KW-0732">Signal</keyword>
<comment type="caution">
    <text evidence="5">The sequence shown here is derived from an EMBL/GenBank/DDBJ whole genome shotgun (WGS) entry which is preliminary data.</text>
</comment>
<proteinExistence type="predicted"/>
<dbReference type="PANTHER" id="PTHR30222:SF17">
    <property type="entry name" value="SPERMIDINE_PUTRESCINE-BINDING PERIPLASMIC PROTEIN"/>
    <property type="match status" value="1"/>
</dbReference>
<evidence type="ECO:0000256" key="4">
    <source>
        <dbReference type="ARBA" id="ARBA00022764"/>
    </source>
</evidence>
<dbReference type="InterPro" id="IPR001188">
    <property type="entry name" value="Sperm_putr-bd"/>
</dbReference>
<dbReference type="InterPro" id="IPR006059">
    <property type="entry name" value="SBP"/>
</dbReference>
<dbReference type="PANTHER" id="PTHR30222">
    <property type="entry name" value="SPERMIDINE/PUTRESCINE-BINDING PERIPLASMIC PROTEIN"/>
    <property type="match status" value="1"/>
</dbReference>
<dbReference type="PIRSF" id="PIRSF019574">
    <property type="entry name" value="Periplasmic_polyamine_BP"/>
    <property type="match status" value="1"/>
</dbReference>
<sequence>MPTVPAVRALVPRASVARISRRAVLSGFVVLTATGALTACSSSTGFAPSVLPDGKVENHLNVYSWGDYSDPDNIAKFQKTGTTVQLDSFGSNEELIAKLGATRGTSGYDVVVPTGNYIPMMSANGLLQELDHSFLKNFENIDPLYRDQSWDRGNKYSVCKNWGTTGYAYDTRVITRPMTSWADFLDAAQNEASKNVAVLEDPWEVTSMYFAANGIDPNTTKKADLDAAEDFLVNSLAPHIKAFNSTAVTSGIPEETFALMQAFNGDVRQGLLVTDTPEAWKFVYPTPTANIWMDTWAIATGAQNMDAAYAFIDFMLEPEVSFREVDYIGYNTGVTGVEKMAAEREFELPELVFPPAEVVERLTPAVVNEAAERLVAIVNRMMAKAGS</sequence>
<dbReference type="CDD" id="cd13590">
    <property type="entry name" value="PBP2_PotD_PotF_like"/>
    <property type="match status" value="1"/>
</dbReference>
<dbReference type="Pfam" id="PF13416">
    <property type="entry name" value="SBP_bac_8"/>
    <property type="match status" value="1"/>
</dbReference>
<dbReference type="Proteomes" id="UP001501803">
    <property type="component" value="Unassembled WGS sequence"/>
</dbReference>
<reference evidence="6" key="1">
    <citation type="journal article" date="2019" name="Int. J. Syst. Evol. Microbiol.">
        <title>The Global Catalogue of Microorganisms (GCM) 10K type strain sequencing project: providing services to taxonomists for standard genome sequencing and annotation.</title>
        <authorList>
            <consortium name="The Broad Institute Genomics Platform"/>
            <consortium name="The Broad Institute Genome Sequencing Center for Infectious Disease"/>
            <person name="Wu L."/>
            <person name="Ma J."/>
        </authorList>
    </citation>
    <scope>NUCLEOTIDE SEQUENCE [LARGE SCALE GENOMIC DNA]</scope>
    <source>
        <strain evidence="6">JCM 17021</strain>
    </source>
</reference>
<accession>A0ABP7KNS9</accession>
<dbReference type="RefSeq" id="WP_345066965.1">
    <property type="nucleotide sequence ID" value="NZ_BAABCN010000007.1"/>
</dbReference>
<comment type="subcellular location">
    <subcellularLocation>
        <location evidence="1">Periplasm</location>
    </subcellularLocation>
</comment>
<keyword evidence="6" id="KW-1185">Reference proteome</keyword>
<evidence type="ECO:0000313" key="5">
    <source>
        <dbReference type="EMBL" id="GAA3881405.1"/>
    </source>
</evidence>
<name>A0ABP7KNS9_9MICO</name>
<gene>
    <name evidence="5" type="ORF">GCM10022381_24580</name>
</gene>
<evidence type="ECO:0000256" key="1">
    <source>
        <dbReference type="ARBA" id="ARBA00004418"/>
    </source>
</evidence>
<dbReference type="PRINTS" id="PR00909">
    <property type="entry name" value="SPERMDNBNDNG"/>
</dbReference>
<evidence type="ECO:0000256" key="2">
    <source>
        <dbReference type="ARBA" id="ARBA00022448"/>
    </source>
</evidence>
<evidence type="ECO:0000256" key="3">
    <source>
        <dbReference type="ARBA" id="ARBA00022729"/>
    </source>
</evidence>
<protein>
    <submittedName>
        <fullName evidence="5">Spermidine/putrescine ABC transporter substrate-binding protein</fullName>
    </submittedName>
</protein>